<dbReference type="AlphaFoldDB" id="A0A1D2JB35"/>
<gene>
    <name evidence="1" type="ORF">ACO22_05211</name>
</gene>
<protein>
    <submittedName>
        <fullName evidence="1">Uncharacterized protein</fullName>
    </submittedName>
</protein>
<organism evidence="1 2">
    <name type="scientific">Paracoccidioides brasiliensis</name>
    <dbReference type="NCBI Taxonomy" id="121759"/>
    <lineage>
        <taxon>Eukaryota</taxon>
        <taxon>Fungi</taxon>
        <taxon>Dikarya</taxon>
        <taxon>Ascomycota</taxon>
        <taxon>Pezizomycotina</taxon>
        <taxon>Eurotiomycetes</taxon>
        <taxon>Eurotiomycetidae</taxon>
        <taxon>Onygenales</taxon>
        <taxon>Ajellomycetaceae</taxon>
        <taxon>Paracoccidioides</taxon>
    </lineage>
</organism>
<accession>A0A1D2JB35</accession>
<name>A0A1D2JB35_PARBR</name>
<dbReference type="Proteomes" id="UP000242814">
    <property type="component" value="Unassembled WGS sequence"/>
</dbReference>
<dbReference type="EMBL" id="LZYO01000224">
    <property type="protein sequence ID" value="ODH25618.1"/>
    <property type="molecule type" value="Genomic_DNA"/>
</dbReference>
<evidence type="ECO:0000313" key="1">
    <source>
        <dbReference type="EMBL" id="ODH25618.1"/>
    </source>
</evidence>
<sequence>MPINPPGEVRGGPSGNQRKCIIAVSETPPDPEVTYEAEDLQDETAKPGRDSSKGLVRLNISNKAAASDAMIVAKMRN</sequence>
<evidence type="ECO:0000313" key="2">
    <source>
        <dbReference type="Proteomes" id="UP000242814"/>
    </source>
</evidence>
<proteinExistence type="predicted"/>
<comment type="caution">
    <text evidence="1">The sequence shown here is derived from an EMBL/GenBank/DDBJ whole genome shotgun (WGS) entry which is preliminary data.</text>
</comment>
<reference evidence="1 2" key="1">
    <citation type="submission" date="2016-06" db="EMBL/GenBank/DDBJ databases">
        <authorList>
            <person name="Kjaerup R.B."/>
            <person name="Dalgaard T.S."/>
            <person name="Juul-Madsen H.R."/>
        </authorList>
    </citation>
    <scope>NUCLEOTIDE SEQUENCE [LARGE SCALE GENOMIC DNA]</scope>
    <source>
        <strain evidence="1 2">Pb300</strain>
    </source>
</reference>